<feature type="compositionally biased region" description="Polar residues" evidence="1">
    <location>
        <begin position="63"/>
        <end position="87"/>
    </location>
</feature>
<keyword evidence="3" id="KW-1185">Reference proteome</keyword>
<gene>
    <name evidence="2" type="ORF">FisN_36Lh035</name>
</gene>
<dbReference type="OrthoDB" id="48204at2759"/>
<dbReference type="InterPro" id="IPR029000">
    <property type="entry name" value="Cyclophilin-like_dom_sf"/>
</dbReference>
<name>A0A1Z5JHL2_FISSO</name>
<protein>
    <recommendedName>
        <fullName evidence="4">PPIase cyclophilin-type domain-containing protein</fullName>
    </recommendedName>
</protein>
<comment type="caution">
    <text evidence="2">The sequence shown here is derived from an EMBL/GenBank/DDBJ whole genome shotgun (WGS) entry which is preliminary data.</text>
</comment>
<accession>A0A1Z5JHL2</accession>
<dbReference type="SUPFAM" id="SSF50891">
    <property type="entry name" value="Cyclophilin-like"/>
    <property type="match status" value="1"/>
</dbReference>
<dbReference type="Proteomes" id="UP000198406">
    <property type="component" value="Unassembled WGS sequence"/>
</dbReference>
<evidence type="ECO:0000313" key="2">
    <source>
        <dbReference type="EMBL" id="GAX13484.1"/>
    </source>
</evidence>
<dbReference type="AlphaFoldDB" id="A0A1Z5JHL2"/>
<reference evidence="2 3" key="1">
    <citation type="journal article" date="2015" name="Plant Cell">
        <title>Oil accumulation by the oleaginous diatom Fistulifera solaris as revealed by the genome and transcriptome.</title>
        <authorList>
            <person name="Tanaka T."/>
            <person name="Maeda Y."/>
            <person name="Veluchamy A."/>
            <person name="Tanaka M."/>
            <person name="Abida H."/>
            <person name="Marechal E."/>
            <person name="Bowler C."/>
            <person name="Muto M."/>
            <person name="Sunaga Y."/>
            <person name="Tanaka M."/>
            <person name="Yoshino T."/>
            <person name="Taniguchi T."/>
            <person name="Fukuda Y."/>
            <person name="Nemoto M."/>
            <person name="Matsumoto M."/>
            <person name="Wong P.S."/>
            <person name="Aburatani S."/>
            <person name="Fujibuchi W."/>
        </authorList>
    </citation>
    <scope>NUCLEOTIDE SEQUENCE [LARGE SCALE GENOMIC DNA]</scope>
    <source>
        <strain evidence="2 3">JPCC DA0580</strain>
    </source>
</reference>
<evidence type="ECO:0000256" key="1">
    <source>
        <dbReference type="SAM" id="MobiDB-lite"/>
    </source>
</evidence>
<feature type="compositionally biased region" description="Polar residues" evidence="1">
    <location>
        <begin position="1"/>
        <end position="32"/>
    </location>
</feature>
<dbReference type="EMBL" id="BDSP01000067">
    <property type="protein sequence ID" value="GAX13484.1"/>
    <property type="molecule type" value="Genomic_DNA"/>
</dbReference>
<organism evidence="2 3">
    <name type="scientific">Fistulifera solaris</name>
    <name type="common">Oleaginous diatom</name>
    <dbReference type="NCBI Taxonomy" id="1519565"/>
    <lineage>
        <taxon>Eukaryota</taxon>
        <taxon>Sar</taxon>
        <taxon>Stramenopiles</taxon>
        <taxon>Ochrophyta</taxon>
        <taxon>Bacillariophyta</taxon>
        <taxon>Bacillariophyceae</taxon>
        <taxon>Bacillariophycidae</taxon>
        <taxon>Naviculales</taxon>
        <taxon>Naviculaceae</taxon>
        <taxon>Fistulifera</taxon>
    </lineage>
</organism>
<feature type="region of interest" description="Disordered" evidence="1">
    <location>
        <begin position="1"/>
        <end position="127"/>
    </location>
</feature>
<evidence type="ECO:0000313" key="3">
    <source>
        <dbReference type="Proteomes" id="UP000198406"/>
    </source>
</evidence>
<dbReference type="InParanoid" id="A0A1Z5JHL2"/>
<proteinExistence type="predicted"/>
<evidence type="ECO:0008006" key="4">
    <source>
        <dbReference type="Google" id="ProtNLM"/>
    </source>
</evidence>
<sequence length="427" mass="46505">MVNSRPQSEMISNLRLSDSPPSVPKRSSTATTFRAAESGRGDLLPTSSSSSSNHNRGAPNRVRSMSSGLVSSAIGTAASWRNASKPTKTADGPLLRSRPGKRAISNGSMDDGSVASNEREWMPPASYPHDKPPAPRCLWKTPSPNGSSQWIQTLVLLIVTCLVWESYHRAIITSEQFEKLKHDESIIMLHLQGLERKSMQLHEVLGRLSDGTVIQNVNRPNNNNNDEPVDAKLIHVQTQQLYQMEEELQHELKGLQTKLQQVARSSIVGTFGEGPVQVSFDINIGKDTERISISLWYDTPHAAWTLIDQIRSGKWTGSQFVLAPNGATLTALPPEPTAPLDFVETASEKHEAWTVGLAENDAGGLSLFINLQDNSADRKFDVCVGKVVEGFGSLQKLVSSLRSNKPVSVTAASASRVPRGKAAGLFE</sequence>